<organism evidence="9 10">
    <name type="scientific">Neocucurbitaria cava</name>
    <dbReference type="NCBI Taxonomy" id="798079"/>
    <lineage>
        <taxon>Eukaryota</taxon>
        <taxon>Fungi</taxon>
        <taxon>Dikarya</taxon>
        <taxon>Ascomycota</taxon>
        <taxon>Pezizomycotina</taxon>
        <taxon>Dothideomycetes</taxon>
        <taxon>Pleosporomycetidae</taxon>
        <taxon>Pleosporales</taxon>
        <taxon>Pleosporineae</taxon>
        <taxon>Cucurbitariaceae</taxon>
        <taxon>Neocucurbitaria</taxon>
    </lineage>
</organism>
<dbReference type="PROSITE" id="PS50011">
    <property type="entry name" value="PROTEIN_KINASE_DOM"/>
    <property type="match status" value="1"/>
</dbReference>
<sequence>MEPDKQLPEPFLWLIFRGLAEALLVMETGTTIDKDSPANEYGRSDQPSAQEWNPMINVDIKPMNVILGESQRDFYPAYKTAKMIDFGLCHPSNRFTVEATKHETGTPGFWPPEQEFPLRRGYRDVPINVLSEIFNVGMIMLSLMERQVRTLTDEEWRFGQTWEHSFGYHRCYSNALESLVFKCLKFKAEDRPDLWELLYGTMDGRKRWEKAYGSVNKPAAELPDFATVRLKSNDDFLIGAEAPDEWLGMRPRKRRAGEEARLAPTGRPAVNQGVGNPRPLQLPPAPGQGRVNEDAVPRQLQPGEPSIGRRPEKWNTSQLQQPSPTYAAAPVQHPPTGLTDQLPSTYTAPHEKAFGKRINQPNPDLVPLNFPNAPLDSQVPRPVQQPDVPPTNPSDLGVRAMKPKKSPRKVDRKGNLIVKDHGKQKSKPSRVSVKENRKPAAKRKIPFDVSDSSSELSDPPAVLESPPMDRRAKKTRRI</sequence>
<dbReference type="PANTHER" id="PTHR43671:SF13">
    <property type="entry name" value="SERINE_THREONINE-PROTEIN KINASE NEK2"/>
    <property type="match status" value="1"/>
</dbReference>
<keyword evidence="2" id="KW-0808">Transferase</keyword>
<evidence type="ECO:0000259" key="8">
    <source>
        <dbReference type="PROSITE" id="PS50011"/>
    </source>
</evidence>
<name>A0A9W9CH66_9PLEO</name>
<keyword evidence="3" id="KW-0547">Nucleotide-binding</keyword>
<feature type="compositionally biased region" description="Polar residues" evidence="6">
    <location>
        <begin position="338"/>
        <end position="347"/>
    </location>
</feature>
<evidence type="ECO:0000313" key="9">
    <source>
        <dbReference type="EMBL" id="KAJ4363432.1"/>
    </source>
</evidence>
<comment type="caution">
    <text evidence="9">The sequence shown here is derived from an EMBL/GenBank/DDBJ whole genome shotgun (WGS) entry which is preliminary data.</text>
</comment>
<feature type="signal peptide" evidence="7">
    <location>
        <begin position="1"/>
        <end position="22"/>
    </location>
</feature>
<feature type="compositionally biased region" description="Polar residues" evidence="6">
    <location>
        <begin position="314"/>
        <end position="324"/>
    </location>
</feature>
<keyword evidence="5" id="KW-0067">ATP-binding</keyword>
<evidence type="ECO:0000256" key="5">
    <source>
        <dbReference type="ARBA" id="ARBA00022840"/>
    </source>
</evidence>
<evidence type="ECO:0000256" key="4">
    <source>
        <dbReference type="ARBA" id="ARBA00022777"/>
    </source>
</evidence>
<dbReference type="Proteomes" id="UP001140560">
    <property type="component" value="Unassembled WGS sequence"/>
</dbReference>
<feature type="chain" id="PRO_5040808888" description="non-specific serine/threonine protein kinase" evidence="7">
    <location>
        <begin position="23"/>
        <end position="478"/>
    </location>
</feature>
<evidence type="ECO:0000256" key="2">
    <source>
        <dbReference type="ARBA" id="ARBA00022679"/>
    </source>
</evidence>
<dbReference type="InterPro" id="IPR000719">
    <property type="entry name" value="Prot_kinase_dom"/>
</dbReference>
<dbReference type="GO" id="GO:0005524">
    <property type="term" value="F:ATP binding"/>
    <property type="evidence" value="ECO:0007669"/>
    <property type="project" value="UniProtKB-KW"/>
</dbReference>
<evidence type="ECO:0000256" key="6">
    <source>
        <dbReference type="SAM" id="MobiDB-lite"/>
    </source>
</evidence>
<dbReference type="InterPro" id="IPR050660">
    <property type="entry name" value="NEK_Ser/Thr_kinase"/>
</dbReference>
<feature type="compositionally biased region" description="Basic and acidic residues" evidence="6">
    <location>
        <begin position="408"/>
        <end position="423"/>
    </location>
</feature>
<dbReference type="EC" id="2.7.11.1" evidence="1"/>
<evidence type="ECO:0000256" key="7">
    <source>
        <dbReference type="SAM" id="SignalP"/>
    </source>
</evidence>
<evidence type="ECO:0000256" key="3">
    <source>
        <dbReference type="ARBA" id="ARBA00022741"/>
    </source>
</evidence>
<dbReference type="EMBL" id="JAPEUY010000019">
    <property type="protein sequence ID" value="KAJ4363432.1"/>
    <property type="molecule type" value="Genomic_DNA"/>
</dbReference>
<accession>A0A9W9CH66</accession>
<dbReference type="GO" id="GO:0004674">
    <property type="term" value="F:protein serine/threonine kinase activity"/>
    <property type="evidence" value="ECO:0007669"/>
    <property type="project" value="UniProtKB-EC"/>
</dbReference>
<dbReference type="OrthoDB" id="310217at2759"/>
<keyword evidence="10" id="KW-1185">Reference proteome</keyword>
<reference evidence="9" key="1">
    <citation type="submission" date="2022-10" db="EMBL/GenBank/DDBJ databases">
        <title>Tapping the CABI collections for fungal endophytes: first genome assemblies for Collariella, Neodidymelliopsis, Ascochyta clinopodiicola, Didymella pomorum, Didymosphaeria variabile, Neocosmospora piperis and Neocucurbitaria cava.</title>
        <authorList>
            <person name="Hill R."/>
        </authorList>
    </citation>
    <scope>NUCLEOTIDE SEQUENCE</scope>
    <source>
        <strain evidence="9">IMI 356814</strain>
    </source>
</reference>
<keyword evidence="4" id="KW-0418">Kinase</keyword>
<dbReference type="Gene3D" id="1.10.510.10">
    <property type="entry name" value="Transferase(Phosphotransferase) domain 1"/>
    <property type="match status" value="1"/>
</dbReference>
<dbReference type="AlphaFoldDB" id="A0A9W9CH66"/>
<feature type="domain" description="Protein kinase" evidence="8">
    <location>
        <begin position="1"/>
        <end position="202"/>
    </location>
</feature>
<feature type="region of interest" description="Disordered" evidence="6">
    <location>
        <begin position="248"/>
        <end position="478"/>
    </location>
</feature>
<gene>
    <name evidence="9" type="ORF">N0V83_009725</name>
</gene>
<evidence type="ECO:0000256" key="1">
    <source>
        <dbReference type="ARBA" id="ARBA00012513"/>
    </source>
</evidence>
<dbReference type="SUPFAM" id="SSF56112">
    <property type="entry name" value="Protein kinase-like (PK-like)"/>
    <property type="match status" value="1"/>
</dbReference>
<evidence type="ECO:0000313" key="10">
    <source>
        <dbReference type="Proteomes" id="UP001140560"/>
    </source>
</evidence>
<proteinExistence type="predicted"/>
<protein>
    <recommendedName>
        <fullName evidence="1">non-specific serine/threonine protein kinase</fullName>
        <ecNumber evidence="1">2.7.11.1</ecNumber>
    </recommendedName>
</protein>
<dbReference type="PANTHER" id="PTHR43671">
    <property type="entry name" value="SERINE/THREONINE-PROTEIN KINASE NEK"/>
    <property type="match status" value="1"/>
</dbReference>
<keyword evidence="7" id="KW-0732">Signal</keyword>
<dbReference type="InterPro" id="IPR011009">
    <property type="entry name" value="Kinase-like_dom_sf"/>
</dbReference>